<dbReference type="EMBL" id="CP132507">
    <property type="protein sequence ID" value="WNO06116.1"/>
    <property type="molecule type" value="Genomic_DNA"/>
</dbReference>
<evidence type="ECO:0000256" key="1">
    <source>
        <dbReference type="SAM" id="Phobius"/>
    </source>
</evidence>
<gene>
    <name evidence="2" type="ORF">RAN89_06710</name>
</gene>
<evidence type="ECO:0000313" key="3">
    <source>
        <dbReference type="Proteomes" id="UP001302257"/>
    </source>
</evidence>
<feature type="transmembrane region" description="Helical" evidence="1">
    <location>
        <begin position="73"/>
        <end position="92"/>
    </location>
</feature>
<feature type="transmembrane region" description="Helical" evidence="1">
    <location>
        <begin position="99"/>
        <end position="115"/>
    </location>
</feature>
<protein>
    <submittedName>
        <fullName evidence="2">Uncharacterized protein</fullName>
    </submittedName>
</protein>
<name>A0ABZ0B2S3_9BURK</name>
<keyword evidence="3" id="KW-1185">Reference proteome</keyword>
<feature type="transmembrane region" description="Helical" evidence="1">
    <location>
        <begin position="127"/>
        <end position="149"/>
    </location>
</feature>
<accession>A0ABZ0B2S3</accession>
<keyword evidence="1" id="KW-0812">Transmembrane</keyword>
<keyword evidence="1" id="KW-0472">Membrane</keyword>
<reference evidence="2 3" key="1">
    <citation type="submission" date="2023-08" db="EMBL/GenBank/DDBJ databases">
        <title>Rhodoferax potami sp. nov. and Rhodoferax mekongensis sp. nov., isolated from the Mekong River in Thailand.</title>
        <authorList>
            <person name="Kitikhun S."/>
            <person name="Charoenyingcharoen P."/>
            <person name="Siriarchawattana P."/>
            <person name="Likhitrattanapisal S."/>
            <person name="Nilsakha T."/>
            <person name="Chanpet A."/>
            <person name="Rattanawaree P."/>
            <person name="Ingsriswang S."/>
        </authorList>
    </citation>
    <scope>NUCLEOTIDE SEQUENCE [LARGE SCALE GENOMIC DNA]</scope>
    <source>
        <strain evidence="2 3">TBRC 17307</strain>
    </source>
</reference>
<feature type="transmembrane region" description="Helical" evidence="1">
    <location>
        <begin position="36"/>
        <end position="53"/>
    </location>
</feature>
<feature type="transmembrane region" description="Helical" evidence="1">
    <location>
        <begin position="6"/>
        <end position="29"/>
    </location>
</feature>
<dbReference type="RefSeq" id="WP_313868837.1">
    <property type="nucleotide sequence ID" value="NZ_CP132507.1"/>
</dbReference>
<organism evidence="2 3">
    <name type="scientific">Rhodoferax mekongensis</name>
    <dbReference type="NCBI Taxonomy" id="3068341"/>
    <lineage>
        <taxon>Bacteria</taxon>
        <taxon>Pseudomonadati</taxon>
        <taxon>Pseudomonadota</taxon>
        <taxon>Betaproteobacteria</taxon>
        <taxon>Burkholderiales</taxon>
        <taxon>Comamonadaceae</taxon>
        <taxon>Rhodoferax</taxon>
    </lineage>
</organism>
<sequence length="150" mass="16304">MIFLDILALAAAWRIVLSCLIGGLIAYGLHQIAPALTFFHLLGITILGLAVGVEWQSFSMPRQWAHGTPNFEIQPTPMALLAAVTGSIWGFFNASSIKDFVIGFLLFLIGAIAWRRFFIREGLETHIANQCAAISCVALFFGAGLACTVY</sequence>
<keyword evidence="1" id="KW-1133">Transmembrane helix</keyword>
<dbReference type="Proteomes" id="UP001302257">
    <property type="component" value="Chromosome"/>
</dbReference>
<proteinExistence type="predicted"/>
<evidence type="ECO:0000313" key="2">
    <source>
        <dbReference type="EMBL" id="WNO06116.1"/>
    </source>
</evidence>